<feature type="region of interest" description="Disordered" evidence="1">
    <location>
        <begin position="1"/>
        <end position="21"/>
    </location>
</feature>
<dbReference type="Proteomes" id="UP000183815">
    <property type="component" value="Unassembled WGS sequence"/>
</dbReference>
<evidence type="ECO:0000313" key="3">
    <source>
        <dbReference type="Proteomes" id="UP000183815"/>
    </source>
</evidence>
<feature type="compositionally biased region" description="Basic residues" evidence="1">
    <location>
        <begin position="1"/>
        <end position="18"/>
    </location>
</feature>
<sequence>MGKKESKKSKRLLKKARKESKDNAERNRILATIGLALIAIGSIAVYSVMNEEIVPLSEKCVTHTGLLSHEHTTLEIYINENPRAIPNDVGIPTEDCMRPIHTHDSSGVMHIEMVDKDDVATLGTFFEVWRGWEVDRSVPEDLRTEPHFSAEGIIWQGTEYLVDDTHELVVTVYEYQNGEWDSGTVTQEYGDLILGGNFAPDGSGNTDTRIRIEYREK</sequence>
<evidence type="ECO:0000256" key="1">
    <source>
        <dbReference type="SAM" id="MobiDB-lite"/>
    </source>
</evidence>
<comment type="caution">
    <text evidence="2">The sequence shown here is derived from an EMBL/GenBank/DDBJ whole genome shotgun (WGS) entry which is preliminary data.</text>
</comment>
<evidence type="ECO:0000313" key="2">
    <source>
        <dbReference type="EMBL" id="OIR20404.1"/>
    </source>
</evidence>
<reference evidence="2 3" key="1">
    <citation type="submission" date="2016-08" db="EMBL/GenBank/DDBJ databases">
        <title>New Insights into Marine Group III Euryarchaeota, from dark to light.</title>
        <authorList>
            <person name="Haro-Moreno J.M."/>
            <person name="Rodriguez-Valera F."/>
            <person name="Lopez-Garcia P."/>
            <person name="Moreira D."/>
            <person name="Martin-Cuadrado A.B."/>
        </authorList>
    </citation>
    <scope>NUCLEOTIDE SEQUENCE [LARGE SCALE GENOMIC DNA]</scope>
    <source>
        <strain evidence="2">CG-Bathy1</strain>
    </source>
</reference>
<protein>
    <submittedName>
        <fullName evidence="2">Uncharacterized protein</fullName>
    </submittedName>
</protein>
<dbReference type="EMBL" id="MIYU01000001">
    <property type="protein sequence ID" value="OIR20404.1"/>
    <property type="molecule type" value="Genomic_DNA"/>
</dbReference>
<proteinExistence type="predicted"/>
<gene>
    <name evidence="2" type="ORF">BEU04_00970</name>
</gene>
<name>A0A1J5U2Z0_9ARCH</name>
<accession>A0A1J5U2Z0</accession>
<organism evidence="2 3">
    <name type="scientific">Marine Group III euryarchaeote CG-Bathy1</name>
    <dbReference type="NCBI Taxonomy" id="1889001"/>
    <lineage>
        <taxon>Archaea</taxon>
        <taxon>Methanobacteriati</taxon>
        <taxon>Thermoplasmatota</taxon>
        <taxon>Thermoplasmata</taxon>
        <taxon>Candidatus Thermoprofundales</taxon>
    </lineage>
</organism>
<dbReference type="AlphaFoldDB" id="A0A1J5U2Z0"/>